<reference evidence="1" key="1">
    <citation type="submission" date="2016-02" db="EMBL/GenBank/DDBJ databases">
        <title>WGS assembly of Manihot esculenta.</title>
        <authorList>
            <person name="Bredeson J.V."/>
            <person name="Prochnik S.E."/>
            <person name="Lyons J.B."/>
            <person name="Schmutz J."/>
            <person name="Grimwood J."/>
            <person name="Vrebalov J."/>
            <person name="Bart R.S."/>
            <person name="Amuge T."/>
            <person name="Ferguson M.E."/>
            <person name="Green R."/>
            <person name="Putnam N."/>
            <person name="Stites J."/>
            <person name="Rounsley S."/>
            <person name="Rokhsar D.S."/>
        </authorList>
    </citation>
    <scope>NUCLEOTIDE SEQUENCE [LARGE SCALE GENOMIC DNA]</scope>
    <source>
        <tissue evidence="1">Leaf</tissue>
    </source>
</reference>
<proteinExistence type="predicted"/>
<evidence type="ECO:0008006" key="2">
    <source>
        <dbReference type="Google" id="ProtNLM"/>
    </source>
</evidence>
<dbReference type="STRING" id="3983.A0A199UCE6"/>
<gene>
    <name evidence="1" type="ORF">MANES_S001400</name>
</gene>
<accession>A0A199UCE6</accession>
<sequence length="122" mass="14142">MGDFNNIMNSWEKEGGIGLNLSQVDMFRDFINSMAIKDLNFRGPIFTWNNYRNGATNIKEQLDRVLASVRWMNGFPDFLVEHFEDCGSDHRPILLNTSPSFPKAKKLFKDFNSMGRKSHSNY</sequence>
<dbReference type="EMBL" id="KV450433">
    <property type="protein sequence ID" value="OAY22445.1"/>
    <property type="molecule type" value="Genomic_DNA"/>
</dbReference>
<dbReference type="Gene3D" id="3.60.10.10">
    <property type="entry name" value="Endonuclease/exonuclease/phosphatase"/>
    <property type="match status" value="1"/>
</dbReference>
<dbReference type="AlphaFoldDB" id="A0A199UCE6"/>
<dbReference type="SUPFAM" id="SSF56219">
    <property type="entry name" value="DNase I-like"/>
    <property type="match status" value="1"/>
</dbReference>
<dbReference type="PANTHER" id="PTHR33710:SF86">
    <property type="entry name" value="VIRAL MOVEMENT PROTEIN"/>
    <property type="match status" value="1"/>
</dbReference>
<organism evidence="1">
    <name type="scientific">Manihot esculenta</name>
    <name type="common">Cassava</name>
    <name type="synonym">Jatropha manihot</name>
    <dbReference type="NCBI Taxonomy" id="3983"/>
    <lineage>
        <taxon>Eukaryota</taxon>
        <taxon>Viridiplantae</taxon>
        <taxon>Streptophyta</taxon>
        <taxon>Embryophyta</taxon>
        <taxon>Tracheophyta</taxon>
        <taxon>Spermatophyta</taxon>
        <taxon>Magnoliopsida</taxon>
        <taxon>eudicotyledons</taxon>
        <taxon>Gunneridae</taxon>
        <taxon>Pentapetalae</taxon>
        <taxon>rosids</taxon>
        <taxon>fabids</taxon>
        <taxon>Malpighiales</taxon>
        <taxon>Euphorbiaceae</taxon>
        <taxon>Crotonoideae</taxon>
        <taxon>Manihoteae</taxon>
        <taxon>Manihot</taxon>
    </lineage>
</organism>
<dbReference type="PANTHER" id="PTHR33710">
    <property type="entry name" value="BNAC02G09200D PROTEIN"/>
    <property type="match status" value="1"/>
</dbReference>
<protein>
    <recommendedName>
        <fullName evidence="2">Endonuclease/exonuclease/phosphatase domain-containing protein</fullName>
    </recommendedName>
</protein>
<evidence type="ECO:0000313" key="1">
    <source>
        <dbReference type="EMBL" id="OAY22445.1"/>
    </source>
</evidence>
<name>A0A199UCE6_MANES</name>
<dbReference type="InterPro" id="IPR036691">
    <property type="entry name" value="Endo/exonu/phosph_ase_sf"/>
</dbReference>